<proteinExistence type="predicted"/>
<accession>A0ABR4YZT9</accession>
<keyword evidence="2" id="KW-1185">Reference proteome</keyword>
<name>A0ABR4YZT9_9MYCO</name>
<comment type="caution">
    <text evidence="1">The sequence shown here is derived from an EMBL/GenBank/DDBJ whole genome shotgun (WGS) entry which is preliminary data.</text>
</comment>
<dbReference type="RefSeq" id="WP_039315061.1">
    <property type="nucleotide sequence ID" value="NZ_JTLZ01000003.1"/>
</dbReference>
<organism evidence="1 2">
    <name type="scientific">Mycolicibacterium setense</name>
    <dbReference type="NCBI Taxonomy" id="431269"/>
    <lineage>
        <taxon>Bacteria</taxon>
        <taxon>Bacillati</taxon>
        <taxon>Actinomycetota</taxon>
        <taxon>Actinomycetes</taxon>
        <taxon>Mycobacteriales</taxon>
        <taxon>Mycobacteriaceae</taxon>
        <taxon>Mycolicibacterium</taxon>
    </lineage>
</organism>
<dbReference type="EMBL" id="JTLZ01000003">
    <property type="protein sequence ID" value="KHO27708.1"/>
    <property type="molecule type" value="Genomic_DNA"/>
</dbReference>
<reference evidence="1 2" key="1">
    <citation type="submission" date="2014-11" db="EMBL/GenBank/DDBJ databases">
        <title>Mycobacterium setense Manresensis Genome.</title>
        <authorList>
            <person name="Rech G."/>
            <person name="Sumoy L."/>
        </authorList>
    </citation>
    <scope>NUCLEOTIDE SEQUENCE [LARGE SCALE GENOMIC DNA]</scope>
    <source>
        <strain evidence="1 2">Manresensis</strain>
    </source>
</reference>
<dbReference type="Proteomes" id="UP000031004">
    <property type="component" value="Unassembled WGS sequence"/>
</dbReference>
<gene>
    <name evidence="1" type="ORF">QQ44_04405</name>
</gene>
<evidence type="ECO:0000313" key="1">
    <source>
        <dbReference type="EMBL" id="KHO27708.1"/>
    </source>
</evidence>
<dbReference type="Pfam" id="PF19564">
    <property type="entry name" value="DUF6086"/>
    <property type="match status" value="1"/>
</dbReference>
<protein>
    <submittedName>
        <fullName evidence="1">Uncharacterized protein</fullName>
    </submittedName>
</protein>
<evidence type="ECO:0000313" key="2">
    <source>
        <dbReference type="Proteomes" id="UP000031004"/>
    </source>
</evidence>
<sequence length="117" mass="12999">MSFIFDVGDDTVWSPALRVGDLYVRFITQIGEHLGLPTGLSAMASDYYYIDPDAFEALVKKMFEETFSSSHPIGRAMLESALGPSAVILDRINRPLSAATPEEHEFLEKARTLSMAR</sequence>
<dbReference type="InterPro" id="IPR045732">
    <property type="entry name" value="DUF6086"/>
</dbReference>